<organism evidence="1">
    <name type="scientific">Lepeophtheirus salmonis</name>
    <name type="common">Salmon louse</name>
    <name type="synonym">Caligus salmonis</name>
    <dbReference type="NCBI Taxonomy" id="72036"/>
    <lineage>
        <taxon>Eukaryota</taxon>
        <taxon>Metazoa</taxon>
        <taxon>Ecdysozoa</taxon>
        <taxon>Arthropoda</taxon>
        <taxon>Crustacea</taxon>
        <taxon>Multicrustacea</taxon>
        <taxon>Hexanauplia</taxon>
        <taxon>Copepoda</taxon>
        <taxon>Siphonostomatoida</taxon>
        <taxon>Caligidae</taxon>
        <taxon>Lepeophtheirus</taxon>
    </lineage>
</organism>
<accession>A0A0K2TD19</accession>
<proteinExistence type="predicted"/>
<protein>
    <submittedName>
        <fullName evidence="1">Uncharacterized protein</fullName>
    </submittedName>
</protein>
<dbReference type="EMBL" id="HACA01006116">
    <property type="protein sequence ID" value="CDW23477.1"/>
    <property type="molecule type" value="Transcribed_RNA"/>
</dbReference>
<evidence type="ECO:0000313" key="1">
    <source>
        <dbReference type="EMBL" id="CDW23477.1"/>
    </source>
</evidence>
<dbReference type="AlphaFoldDB" id="A0A0K2TD19"/>
<name>A0A0K2TD19_LEPSM</name>
<sequence length="63" mass="7039">MAEDDPTRSMKAMARDLVCHEKTIRDCVPEDLRCSSYKMLVGQILISEQAQVPKAARDAVGFL</sequence>
<reference evidence="1" key="1">
    <citation type="submission" date="2014-05" db="EMBL/GenBank/DDBJ databases">
        <authorList>
            <person name="Chronopoulou M."/>
        </authorList>
    </citation>
    <scope>NUCLEOTIDE SEQUENCE</scope>
    <source>
        <tissue evidence="1">Whole organism</tissue>
    </source>
</reference>